<reference evidence="2" key="1">
    <citation type="journal article" date="2022" name="Front. Genet.">
        <title>Chromosome-Scale Assembly of the Dendrobium nobile Genome Provides Insights Into the Molecular Mechanism of the Biosynthesis of the Medicinal Active Ingredient of Dendrobium.</title>
        <authorList>
            <person name="Xu Q."/>
            <person name="Niu S.-C."/>
            <person name="Li K.-L."/>
            <person name="Zheng P.-J."/>
            <person name="Zhang X.-J."/>
            <person name="Jia Y."/>
            <person name="Liu Y."/>
            <person name="Niu Y.-X."/>
            <person name="Yu L.-H."/>
            <person name="Chen D.-F."/>
            <person name="Zhang G.-Q."/>
        </authorList>
    </citation>
    <scope>NUCLEOTIDE SEQUENCE</scope>
    <source>
        <tissue evidence="2">Leaf</tissue>
    </source>
</reference>
<accession>A0A8T3ADE3</accession>
<organism evidence="2 3">
    <name type="scientific">Dendrobium nobile</name>
    <name type="common">Orchid</name>
    <dbReference type="NCBI Taxonomy" id="94219"/>
    <lineage>
        <taxon>Eukaryota</taxon>
        <taxon>Viridiplantae</taxon>
        <taxon>Streptophyta</taxon>
        <taxon>Embryophyta</taxon>
        <taxon>Tracheophyta</taxon>
        <taxon>Spermatophyta</taxon>
        <taxon>Magnoliopsida</taxon>
        <taxon>Liliopsida</taxon>
        <taxon>Asparagales</taxon>
        <taxon>Orchidaceae</taxon>
        <taxon>Epidendroideae</taxon>
        <taxon>Malaxideae</taxon>
        <taxon>Dendrobiinae</taxon>
        <taxon>Dendrobium</taxon>
    </lineage>
</organism>
<evidence type="ECO:0000313" key="3">
    <source>
        <dbReference type="Proteomes" id="UP000829196"/>
    </source>
</evidence>
<dbReference type="Proteomes" id="UP000829196">
    <property type="component" value="Unassembled WGS sequence"/>
</dbReference>
<evidence type="ECO:0000256" key="1">
    <source>
        <dbReference type="SAM" id="MobiDB-lite"/>
    </source>
</evidence>
<proteinExistence type="predicted"/>
<dbReference type="EMBL" id="JAGYWB010000018">
    <property type="protein sequence ID" value="KAI0492345.1"/>
    <property type="molecule type" value="Genomic_DNA"/>
</dbReference>
<sequence>MRVIARPPFYVTKPSKATFSNLIFYWSYSNLFTYMLISYPISKALWPPPRLYPHKRCQSQPPCLKGSSFSPIGKVIPPLLQGNFCKAWRSGVPCTTRKRGRSERLRWSFHAPDTQERSKGRSTLQAREREEKIGRNSTVGWRRWANY</sequence>
<name>A0A8T3ADE3_DENNO</name>
<feature type="region of interest" description="Disordered" evidence="1">
    <location>
        <begin position="108"/>
        <end position="132"/>
    </location>
</feature>
<evidence type="ECO:0000313" key="2">
    <source>
        <dbReference type="EMBL" id="KAI0492345.1"/>
    </source>
</evidence>
<protein>
    <submittedName>
        <fullName evidence="2">Uncharacterized protein</fullName>
    </submittedName>
</protein>
<keyword evidence="3" id="KW-1185">Reference proteome</keyword>
<comment type="caution">
    <text evidence="2">The sequence shown here is derived from an EMBL/GenBank/DDBJ whole genome shotgun (WGS) entry which is preliminary data.</text>
</comment>
<gene>
    <name evidence="2" type="ORF">KFK09_026616</name>
</gene>
<dbReference type="AlphaFoldDB" id="A0A8T3ADE3"/>